<dbReference type="CDD" id="cd02038">
    <property type="entry name" value="FlhG-like"/>
    <property type="match status" value="1"/>
</dbReference>
<protein>
    <submittedName>
        <fullName evidence="5">Flagellum site-determining protein YlxH</fullName>
    </submittedName>
</protein>
<keyword evidence="6" id="KW-1185">Reference proteome</keyword>
<dbReference type="GO" id="GO:0009898">
    <property type="term" value="C:cytoplasmic side of plasma membrane"/>
    <property type="evidence" value="ECO:0007669"/>
    <property type="project" value="TreeGrafter"/>
</dbReference>
<dbReference type="InParanoid" id="A0A1Y5TQC9"/>
<organism evidence="5 6">
    <name type="scientific">Oceanibacterium hippocampi</name>
    <dbReference type="NCBI Taxonomy" id="745714"/>
    <lineage>
        <taxon>Bacteria</taxon>
        <taxon>Pseudomonadati</taxon>
        <taxon>Pseudomonadota</taxon>
        <taxon>Alphaproteobacteria</taxon>
        <taxon>Sneathiellales</taxon>
        <taxon>Sneathiellaceae</taxon>
        <taxon>Oceanibacterium</taxon>
    </lineage>
</organism>
<evidence type="ECO:0000256" key="3">
    <source>
        <dbReference type="SAM" id="MobiDB-lite"/>
    </source>
</evidence>
<dbReference type="OrthoDB" id="9816297at2"/>
<dbReference type="InterPro" id="IPR027417">
    <property type="entry name" value="P-loop_NTPase"/>
</dbReference>
<dbReference type="GO" id="GO:0051782">
    <property type="term" value="P:negative regulation of cell division"/>
    <property type="evidence" value="ECO:0007669"/>
    <property type="project" value="TreeGrafter"/>
</dbReference>
<gene>
    <name evidence="5" type="primary">ylxH</name>
    <name evidence="5" type="ORF">OCH7691_03215</name>
</gene>
<dbReference type="EMBL" id="FWFR01000003">
    <property type="protein sequence ID" value="SLN69623.1"/>
    <property type="molecule type" value="Genomic_DNA"/>
</dbReference>
<dbReference type="GO" id="GO:0005829">
    <property type="term" value="C:cytosol"/>
    <property type="evidence" value="ECO:0007669"/>
    <property type="project" value="TreeGrafter"/>
</dbReference>
<evidence type="ECO:0000259" key="4">
    <source>
        <dbReference type="Pfam" id="PF01656"/>
    </source>
</evidence>
<dbReference type="Proteomes" id="UP000193200">
    <property type="component" value="Unassembled WGS sequence"/>
</dbReference>
<evidence type="ECO:0000313" key="6">
    <source>
        <dbReference type="Proteomes" id="UP000193200"/>
    </source>
</evidence>
<dbReference type="PIRSF" id="PIRSF003092">
    <property type="entry name" value="MinD"/>
    <property type="match status" value="1"/>
</dbReference>
<evidence type="ECO:0000256" key="2">
    <source>
        <dbReference type="ARBA" id="ARBA00022840"/>
    </source>
</evidence>
<reference evidence="5 6" key="1">
    <citation type="submission" date="2017-03" db="EMBL/GenBank/DDBJ databases">
        <authorList>
            <person name="Afonso C.L."/>
            <person name="Miller P.J."/>
            <person name="Scott M.A."/>
            <person name="Spackman E."/>
            <person name="Goraichik I."/>
            <person name="Dimitrov K.M."/>
            <person name="Suarez D.L."/>
            <person name="Swayne D.E."/>
        </authorList>
    </citation>
    <scope>NUCLEOTIDE SEQUENCE [LARGE SCALE GENOMIC DNA]</scope>
    <source>
        <strain evidence="5 6">CECT 7691</strain>
    </source>
</reference>
<keyword evidence="2" id="KW-0067">ATP-binding</keyword>
<feature type="domain" description="CobQ/CobB/MinD/ParA nucleotide binding" evidence="4">
    <location>
        <begin position="26"/>
        <end position="240"/>
    </location>
</feature>
<dbReference type="PANTHER" id="PTHR43384:SF4">
    <property type="entry name" value="CELLULOSE BIOSYNTHESIS PROTEIN BCSQ-RELATED"/>
    <property type="match status" value="1"/>
</dbReference>
<dbReference type="Gene3D" id="3.40.50.300">
    <property type="entry name" value="P-loop containing nucleotide triphosphate hydrolases"/>
    <property type="match status" value="1"/>
</dbReference>
<dbReference type="InterPro" id="IPR002586">
    <property type="entry name" value="CobQ/CobB/MinD/ParA_Nub-bd_dom"/>
</dbReference>
<dbReference type="PANTHER" id="PTHR43384">
    <property type="entry name" value="SEPTUM SITE-DETERMINING PROTEIN MIND HOMOLOG, CHLOROPLASTIC-RELATED"/>
    <property type="match status" value="1"/>
</dbReference>
<dbReference type="InterPro" id="IPR050625">
    <property type="entry name" value="ParA/MinD_ATPase"/>
</dbReference>
<dbReference type="RefSeq" id="WP_085884582.1">
    <property type="nucleotide sequence ID" value="NZ_FWFR01000003.1"/>
</dbReference>
<dbReference type="SUPFAM" id="SSF52540">
    <property type="entry name" value="P-loop containing nucleoside triphosphate hydrolases"/>
    <property type="match status" value="1"/>
</dbReference>
<feature type="region of interest" description="Disordered" evidence="3">
    <location>
        <begin position="1"/>
        <end position="22"/>
    </location>
</feature>
<dbReference type="Pfam" id="PF01656">
    <property type="entry name" value="CbiA"/>
    <property type="match status" value="1"/>
</dbReference>
<accession>A0A1Y5TQC9</accession>
<evidence type="ECO:0000256" key="1">
    <source>
        <dbReference type="ARBA" id="ARBA00022741"/>
    </source>
</evidence>
<dbReference type="InterPro" id="IPR025501">
    <property type="entry name" value="MinD_FleN"/>
</dbReference>
<dbReference type="GO" id="GO:0005524">
    <property type="term" value="F:ATP binding"/>
    <property type="evidence" value="ECO:0007669"/>
    <property type="project" value="UniProtKB-KW"/>
</dbReference>
<sequence length="276" mass="29037">MTLPESSRPARPLHHPASRTAGRNIVTIASGKGGVGKTVLAISLTHAIAREGRRSLLFDGDLGLANVDVQLGLVPEHDLGAVVAGRLRLADAVTRFPEGGFDILAGRSGSGSLAALGRAELQALREDLFALAAGYDAIVLDLGAGIDQPVRALTVPSGPKLVIATEEPTSLTDAYAFIKVTAAQIPGADIRIVVNMATSKAEAQRTYEKLRRACENFLKLSPPLAGIVHRDDKVRDAIRHQTAIFIRHPNSRVASDIEALAQSLCRELESGGSPGG</sequence>
<dbReference type="GO" id="GO:0016887">
    <property type="term" value="F:ATP hydrolysis activity"/>
    <property type="evidence" value="ECO:0007669"/>
    <property type="project" value="TreeGrafter"/>
</dbReference>
<name>A0A1Y5TQC9_9PROT</name>
<dbReference type="AlphaFoldDB" id="A0A1Y5TQC9"/>
<evidence type="ECO:0000313" key="5">
    <source>
        <dbReference type="EMBL" id="SLN69623.1"/>
    </source>
</evidence>
<dbReference type="InterPro" id="IPR033875">
    <property type="entry name" value="FlhG"/>
</dbReference>
<proteinExistence type="predicted"/>
<keyword evidence="1" id="KW-0547">Nucleotide-binding</keyword>